<evidence type="ECO:0000313" key="8">
    <source>
        <dbReference type="Proteomes" id="UP000027616"/>
    </source>
</evidence>
<comment type="similarity">
    <text evidence="1 4">Belongs to the pseudouridine synthase RsuA family.</text>
</comment>
<dbReference type="SMART" id="SM00363">
    <property type="entry name" value="S4"/>
    <property type="match status" value="1"/>
</dbReference>
<dbReference type="Gene3D" id="3.10.290.10">
    <property type="entry name" value="RNA-binding S4 domain"/>
    <property type="match status" value="1"/>
</dbReference>
<evidence type="ECO:0000256" key="2">
    <source>
        <dbReference type="ARBA" id="ARBA00023235"/>
    </source>
</evidence>
<dbReference type="NCBIfam" id="TIGR00093">
    <property type="entry name" value="pseudouridine synthase"/>
    <property type="match status" value="1"/>
</dbReference>
<dbReference type="PANTHER" id="PTHR47683">
    <property type="entry name" value="PSEUDOURIDINE SYNTHASE FAMILY PROTEIN-RELATED"/>
    <property type="match status" value="1"/>
</dbReference>
<dbReference type="InterPro" id="IPR036986">
    <property type="entry name" value="S4_RNA-bd_sf"/>
</dbReference>
<dbReference type="FunFam" id="3.10.290.10:FF:000003">
    <property type="entry name" value="Pseudouridine synthase"/>
    <property type="match status" value="1"/>
</dbReference>
<dbReference type="PROSITE" id="PS01149">
    <property type="entry name" value="PSI_RSU"/>
    <property type="match status" value="1"/>
</dbReference>
<dbReference type="EC" id="5.4.99.-" evidence="4"/>
<name>A0A060RDU4_9BACT</name>
<dbReference type="Gene3D" id="3.30.70.1560">
    <property type="entry name" value="Alpha-L RNA-binding motif"/>
    <property type="match status" value="1"/>
</dbReference>
<dbReference type="GO" id="GO:0003723">
    <property type="term" value="F:RNA binding"/>
    <property type="evidence" value="ECO:0007669"/>
    <property type="project" value="UniProtKB-KW"/>
</dbReference>
<dbReference type="InterPro" id="IPR006145">
    <property type="entry name" value="PsdUridine_synth_RsuA/RluA"/>
</dbReference>
<dbReference type="PANTHER" id="PTHR47683:SF2">
    <property type="entry name" value="RNA-BINDING S4 DOMAIN-CONTAINING PROTEIN"/>
    <property type="match status" value="1"/>
</dbReference>
<organism evidence="7 8">
    <name type="scientific">Mucinivorans hirudinis</name>
    <dbReference type="NCBI Taxonomy" id="1433126"/>
    <lineage>
        <taxon>Bacteria</taxon>
        <taxon>Pseudomonadati</taxon>
        <taxon>Bacteroidota</taxon>
        <taxon>Bacteroidia</taxon>
        <taxon>Bacteroidales</taxon>
        <taxon>Rikenellaceae</taxon>
        <taxon>Mucinivorans</taxon>
    </lineage>
</organism>
<dbReference type="CDD" id="cd02870">
    <property type="entry name" value="PseudoU_synth_RsuA_like"/>
    <property type="match status" value="1"/>
</dbReference>
<evidence type="ECO:0000256" key="5">
    <source>
        <dbReference type="SAM" id="MobiDB-lite"/>
    </source>
</evidence>
<evidence type="ECO:0000256" key="3">
    <source>
        <dbReference type="PROSITE-ProRule" id="PRU00182"/>
    </source>
</evidence>
<gene>
    <name evidence="7" type="ORF">BN938_2051</name>
</gene>
<feature type="compositionally biased region" description="Basic and acidic residues" evidence="5">
    <location>
        <begin position="1"/>
        <end position="259"/>
    </location>
</feature>
<dbReference type="GO" id="GO:0120159">
    <property type="term" value="F:rRNA pseudouridine synthase activity"/>
    <property type="evidence" value="ECO:0007669"/>
    <property type="project" value="UniProtKB-ARBA"/>
</dbReference>
<dbReference type="CDD" id="cd00165">
    <property type="entry name" value="S4"/>
    <property type="match status" value="1"/>
</dbReference>
<sequence length="539" mass="63596">MSIERPKGSFFRRDDSKATPESRPERAEHKPRFNDGEKREWKPRNNDDRPRFNDGEKREWKPRSNDDRPRFGSDKPRFNDGEKREWKPRSNDDRPRFGSDKPRFNDGEKREWKPRSNDDRPRFGSDKPRFNDGEKREWKPRNNDDRPRFGGDKPRFNDGEKREWKPRNNDDRPRFNSDKPRFNDGEKREWKPRNNDDRPRFNSDKPRFNDGEKREWKPRSNDDRPRFGSDKPRFGGDKPRFNDGEKREWKPRSNDDRPRYPQNSQNSQPTESKPRTFLTRERKPQINEKHVSPKQESIGPDTPIRLNRFISMSGVCSRREADELITAGQVTVNGQVVSEMGVKVTKRDEICLNGERLKGERKVYIIMNKPKGYVTTTEDPNADKTVIDLLKGQVKERVYPVGRLDKNTTGVLLLTNDGELTNLLTHPSYNKSKIYHVFLNKPCTDEDIVSLKRGFELEDGFIKVDSAEFVEGAKADEVGIEIHSGRNRIVRRMFEHLGYDVVKLDRVFFAGFTKMGLRRGFWRHLTTREVSNLLSDNYK</sequence>
<evidence type="ECO:0000256" key="1">
    <source>
        <dbReference type="ARBA" id="ARBA00008348"/>
    </source>
</evidence>
<proteinExistence type="inferred from homology"/>
<dbReference type="InterPro" id="IPR018496">
    <property type="entry name" value="PsdUridine_synth_RsuA/RluB_CS"/>
</dbReference>
<dbReference type="InterPro" id="IPR020094">
    <property type="entry name" value="TruA/RsuA/RluB/E/F_N"/>
</dbReference>
<evidence type="ECO:0000313" key="7">
    <source>
        <dbReference type="EMBL" id="CDN32124.1"/>
    </source>
</evidence>
<protein>
    <recommendedName>
        <fullName evidence="4">Pseudouridine synthase</fullName>
        <ecNumber evidence="4">5.4.99.-</ecNumber>
    </recommendedName>
</protein>
<dbReference type="AlphaFoldDB" id="A0A060RDU4"/>
<evidence type="ECO:0000259" key="6">
    <source>
        <dbReference type="SMART" id="SM00363"/>
    </source>
</evidence>
<dbReference type="HOGENOM" id="CLU_024979_0_3_10"/>
<reference evidence="7 8" key="1">
    <citation type="journal article" date="2015" name="Genome Announc.">
        <title>Complete Genome Sequence of the Novel Leech Symbiont Mucinivorans hirudinis M3T.</title>
        <authorList>
            <person name="Nelson M.C."/>
            <person name="Bomar L."/>
            <person name="Graf J."/>
        </authorList>
    </citation>
    <scope>NUCLEOTIDE SEQUENCE [LARGE SCALE GENOMIC DNA]</scope>
    <source>
        <strain evidence="8">M3</strain>
    </source>
</reference>
<feature type="domain" description="RNA-binding S4" evidence="6">
    <location>
        <begin position="304"/>
        <end position="365"/>
    </location>
</feature>
<keyword evidence="3" id="KW-0694">RNA-binding</keyword>
<dbReference type="Proteomes" id="UP000027616">
    <property type="component" value="Chromosome I"/>
</dbReference>
<dbReference type="InterPro" id="IPR000748">
    <property type="entry name" value="PsdUridine_synth_RsuA/RluB/E/F"/>
</dbReference>
<dbReference type="InterPro" id="IPR002942">
    <property type="entry name" value="S4_RNA-bd"/>
</dbReference>
<dbReference type="STRING" id="1433126.BN938_2051"/>
<feature type="compositionally biased region" description="Polar residues" evidence="5">
    <location>
        <begin position="261"/>
        <end position="271"/>
    </location>
</feature>
<keyword evidence="2 4" id="KW-0413">Isomerase</keyword>
<dbReference type="Gene3D" id="3.30.70.580">
    <property type="entry name" value="Pseudouridine synthase I, catalytic domain, N-terminal subdomain"/>
    <property type="match status" value="1"/>
</dbReference>
<accession>A0A060RDU4</accession>
<feature type="region of interest" description="Disordered" evidence="5">
    <location>
        <begin position="1"/>
        <end position="302"/>
    </location>
</feature>
<dbReference type="GO" id="GO:0000455">
    <property type="term" value="P:enzyme-directed rRNA pseudouridine synthesis"/>
    <property type="evidence" value="ECO:0007669"/>
    <property type="project" value="UniProtKB-ARBA"/>
</dbReference>
<dbReference type="InterPro" id="IPR020103">
    <property type="entry name" value="PsdUridine_synth_cat_dom_sf"/>
</dbReference>
<dbReference type="EMBL" id="HG934468">
    <property type="protein sequence ID" value="CDN32124.1"/>
    <property type="molecule type" value="Genomic_DNA"/>
</dbReference>
<dbReference type="OrthoDB" id="9807213at2"/>
<dbReference type="SUPFAM" id="SSF55120">
    <property type="entry name" value="Pseudouridine synthase"/>
    <property type="match status" value="1"/>
</dbReference>
<dbReference type="KEGG" id="rbc:BN938_2051"/>
<evidence type="ECO:0000256" key="4">
    <source>
        <dbReference type="RuleBase" id="RU003887"/>
    </source>
</evidence>
<dbReference type="GO" id="GO:0016829">
    <property type="term" value="F:lyase activity"/>
    <property type="evidence" value="ECO:0007669"/>
    <property type="project" value="UniProtKB-KW"/>
</dbReference>
<dbReference type="PATRIC" id="fig|1433126.3.peg.2024"/>
<dbReference type="InterPro" id="IPR050343">
    <property type="entry name" value="RsuA_PseudoU_synthase"/>
</dbReference>
<keyword evidence="7" id="KW-0456">Lyase</keyword>
<dbReference type="Pfam" id="PF01479">
    <property type="entry name" value="S4"/>
    <property type="match status" value="1"/>
</dbReference>
<dbReference type="SUPFAM" id="SSF55174">
    <property type="entry name" value="Alpha-L RNA-binding motif"/>
    <property type="match status" value="1"/>
</dbReference>
<feature type="compositionally biased region" description="Basic and acidic residues" evidence="5">
    <location>
        <begin position="272"/>
        <end position="293"/>
    </location>
</feature>
<dbReference type="InterPro" id="IPR042092">
    <property type="entry name" value="PsdUridine_s_RsuA/RluB/E/F_cat"/>
</dbReference>
<dbReference type="PROSITE" id="PS50889">
    <property type="entry name" value="S4"/>
    <property type="match status" value="1"/>
</dbReference>
<dbReference type="Pfam" id="PF00849">
    <property type="entry name" value="PseudoU_synth_2"/>
    <property type="match status" value="1"/>
</dbReference>
<keyword evidence="8" id="KW-1185">Reference proteome</keyword>
<dbReference type="eggNOG" id="COG1187">
    <property type="taxonomic scope" value="Bacteria"/>
</dbReference>